<dbReference type="InterPro" id="IPR015946">
    <property type="entry name" value="KH_dom-like_a/b"/>
</dbReference>
<dbReference type="SUPFAM" id="SSF82784">
    <property type="entry name" value="OsmC-like"/>
    <property type="match status" value="1"/>
</dbReference>
<keyword evidence="2" id="KW-1185">Reference proteome</keyword>
<proteinExistence type="predicted"/>
<dbReference type="STRING" id="383372.Rcas_0206"/>
<dbReference type="PANTHER" id="PTHR35368:SF1">
    <property type="entry name" value="HYDROPEROXIDE REDUCTASE"/>
    <property type="match status" value="1"/>
</dbReference>
<organism evidence="1 2">
    <name type="scientific">Roseiflexus castenholzii (strain DSM 13941 / HLO8)</name>
    <dbReference type="NCBI Taxonomy" id="383372"/>
    <lineage>
        <taxon>Bacteria</taxon>
        <taxon>Bacillati</taxon>
        <taxon>Chloroflexota</taxon>
        <taxon>Chloroflexia</taxon>
        <taxon>Chloroflexales</taxon>
        <taxon>Roseiflexineae</taxon>
        <taxon>Roseiflexaceae</taxon>
        <taxon>Roseiflexus</taxon>
    </lineage>
</organism>
<reference evidence="1 2" key="1">
    <citation type="submission" date="2007-08" db="EMBL/GenBank/DDBJ databases">
        <title>Complete sequence of Roseiflexus castenholzii DSM 13941.</title>
        <authorList>
            <consortium name="US DOE Joint Genome Institute"/>
            <person name="Copeland A."/>
            <person name="Lucas S."/>
            <person name="Lapidus A."/>
            <person name="Barry K."/>
            <person name="Glavina del Rio T."/>
            <person name="Dalin E."/>
            <person name="Tice H."/>
            <person name="Pitluck S."/>
            <person name="Thompson L.S."/>
            <person name="Brettin T."/>
            <person name="Bruce D."/>
            <person name="Detter J.C."/>
            <person name="Han C."/>
            <person name="Tapia R."/>
            <person name="Schmutz J."/>
            <person name="Larimer F."/>
            <person name="Land M."/>
            <person name="Hauser L."/>
            <person name="Kyrpides N."/>
            <person name="Mikhailova N."/>
            <person name="Bryant D.A."/>
            <person name="Hanada S."/>
            <person name="Tsukatani Y."/>
            <person name="Richardson P."/>
        </authorList>
    </citation>
    <scope>NUCLEOTIDE SEQUENCE [LARGE SCALE GENOMIC DNA]</scope>
    <source>
        <strain evidence="2">DSM 13941 / HLO8</strain>
    </source>
</reference>
<dbReference type="Pfam" id="PF02566">
    <property type="entry name" value="OsmC"/>
    <property type="match status" value="1"/>
</dbReference>
<accession>A7NFV8</accession>
<name>A7NFV8_ROSCS</name>
<evidence type="ECO:0000313" key="2">
    <source>
        <dbReference type="Proteomes" id="UP000000263"/>
    </source>
</evidence>
<dbReference type="HOGENOM" id="CLU_100275_1_0_0"/>
<sequence length="174" mass="18533">MTTLPEYLDFKAQRVAALREKLSAPDAAPSLLHVLARVAGGSGVRPVSIREFTIVTDSAPALAGYNLGPTSPELLLASLASCLAHTYLIVAVNRGVRFDTLEVEVTGQIDFRGILEVDADAPIPPSGLAYVARVSGEVSDDELCQIQADVERLCPVFRALVEPVPVNGRVERVA</sequence>
<dbReference type="RefSeq" id="WP_011997744.1">
    <property type="nucleotide sequence ID" value="NC_009767.1"/>
</dbReference>
<protein>
    <submittedName>
        <fullName evidence="1">OsmC family protein</fullName>
    </submittedName>
</protein>
<evidence type="ECO:0000313" key="1">
    <source>
        <dbReference type="EMBL" id="ABU56339.1"/>
    </source>
</evidence>
<dbReference type="OrthoDB" id="1433018at2"/>
<dbReference type="InterPro" id="IPR003718">
    <property type="entry name" value="OsmC/Ohr_fam"/>
</dbReference>
<dbReference type="InterPro" id="IPR036102">
    <property type="entry name" value="OsmC/Ohrsf"/>
</dbReference>
<dbReference type="InterPro" id="IPR052924">
    <property type="entry name" value="OsmC/Ohr_hydroprdx_reductase"/>
</dbReference>
<dbReference type="PANTHER" id="PTHR35368">
    <property type="entry name" value="HYDROPEROXIDE REDUCTASE"/>
    <property type="match status" value="1"/>
</dbReference>
<dbReference type="eggNOG" id="COG1765">
    <property type="taxonomic scope" value="Bacteria"/>
</dbReference>
<dbReference type="Proteomes" id="UP000000263">
    <property type="component" value="Chromosome"/>
</dbReference>
<dbReference type="Gene3D" id="3.30.300.20">
    <property type="match status" value="1"/>
</dbReference>
<dbReference type="EMBL" id="CP000804">
    <property type="protein sequence ID" value="ABU56339.1"/>
    <property type="molecule type" value="Genomic_DNA"/>
</dbReference>
<dbReference type="AlphaFoldDB" id="A7NFV8"/>
<dbReference type="KEGG" id="rca:Rcas_0206"/>
<gene>
    <name evidence="1" type="ordered locus">Rcas_0206</name>
</gene>